<feature type="transmembrane region" description="Helical" evidence="1">
    <location>
        <begin position="21"/>
        <end position="39"/>
    </location>
</feature>
<evidence type="ECO:0000313" key="3">
    <source>
        <dbReference type="Proteomes" id="UP000179136"/>
    </source>
</evidence>
<dbReference type="InterPro" id="IPR043993">
    <property type="entry name" value="T4SS_pilin"/>
</dbReference>
<organism evidence="2 3">
    <name type="scientific">Candidatus Kuenenbacteria bacterium RIFCSPHIGHO2_02_FULL_39_13</name>
    <dbReference type="NCBI Taxonomy" id="1798561"/>
    <lineage>
        <taxon>Bacteria</taxon>
        <taxon>Candidatus Kueneniibacteriota</taxon>
    </lineage>
</organism>
<protein>
    <submittedName>
        <fullName evidence="2">Uncharacterized protein</fullName>
    </submittedName>
</protein>
<keyword evidence="1" id="KW-0472">Membrane</keyword>
<dbReference type="AlphaFoldDB" id="A0A1F6FL32"/>
<keyword evidence="1" id="KW-0812">Transmembrane</keyword>
<feature type="transmembrane region" description="Helical" evidence="1">
    <location>
        <begin position="117"/>
        <end position="136"/>
    </location>
</feature>
<name>A0A1F6FL32_9BACT</name>
<evidence type="ECO:0000256" key="1">
    <source>
        <dbReference type="SAM" id="Phobius"/>
    </source>
</evidence>
<proteinExistence type="predicted"/>
<dbReference type="Proteomes" id="UP000179136">
    <property type="component" value="Unassembled WGS sequence"/>
</dbReference>
<accession>A0A1F6FL32</accession>
<dbReference type="Pfam" id="PF18895">
    <property type="entry name" value="T4SS_pilin"/>
    <property type="match status" value="1"/>
</dbReference>
<reference evidence="2 3" key="1">
    <citation type="journal article" date="2016" name="Nat. Commun.">
        <title>Thousands of microbial genomes shed light on interconnected biogeochemical processes in an aquifer system.</title>
        <authorList>
            <person name="Anantharaman K."/>
            <person name="Brown C.T."/>
            <person name="Hug L.A."/>
            <person name="Sharon I."/>
            <person name="Castelle C.J."/>
            <person name="Probst A.J."/>
            <person name="Thomas B.C."/>
            <person name="Singh A."/>
            <person name="Wilkins M.J."/>
            <person name="Karaoz U."/>
            <person name="Brodie E.L."/>
            <person name="Williams K.H."/>
            <person name="Hubbard S.S."/>
            <person name="Banfield J.F."/>
        </authorList>
    </citation>
    <scope>NUCLEOTIDE SEQUENCE [LARGE SCALE GENOMIC DNA]</scope>
</reference>
<dbReference type="EMBL" id="MFMW01000032">
    <property type="protein sequence ID" value="OGG86574.1"/>
    <property type="molecule type" value="Genomic_DNA"/>
</dbReference>
<comment type="caution">
    <text evidence="2">The sequence shown here is derived from an EMBL/GenBank/DDBJ whole genome shotgun (WGS) entry which is preliminary data.</text>
</comment>
<evidence type="ECO:0000313" key="2">
    <source>
        <dbReference type="EMBL" id="OGG86574.1"/>
    </source>
</evidence>
<dbReference type="STRING" id="1798561.A3B87_01980"/>
<gene>
    <name evidence="2" type="ORF">A3B87_01980</name>
</gene>
<feature type="transmembrane region" description="Helical" evidence="1">
    <location>
        <begin position="75"/>
        <end position="96"/>
    </location>
</feature>
<keyword evidence="1" id="KW-1133">Transmembrane helix</keyword>
<sequence>MKLQSAQRRGRPSTTSATVGDFVLSAMICFAAASPFVLVREAKAYNFRISLDNLAGKVGLNSGPEPELTSVIGNIIYGALGLLGVVSLLIIIIAGYKWMMAGGNEETVSNARAMIKNAVIGVIIALGAYAITYFVISKLI</sequence>